<dbReference type="OrthoDB" id="2831684at2759"/>
<sequence length="526" mass="57243">MLAPSLLSLLLLGGLVQADRTVKVSKSAPKDAGKPWPDFVSYSIEFSSLFDYAGNRSNPNTYSLNLLNNIARLTGTKSVIRVGGATQDRTIFNPTQKQGYIGVIVPAISADFPGIVNIGPSFFESYQTWPGYTFTHGLNYGNLAVLNSTIASIPYACKGIPSLLAFEYGNEPDLYILFRLRNATTWNDQYYVDEWTRTLGTLQSTITTSCPQFSSSLSLYGPTFAGLRKGDINGLTTLDPTLSWRDGLSTSPINYLATHNYMNIASAPGISLQGTLMNHTAIRAVVAGIVQLGTNLPNRQPPLVLGEHNSLAQQGRPGLSDTFGAALWGLTYNTAAAAQGVKRQHMHQGTNYRYQMWQPVDTNFSARATKPAYYGNVALAAFLGEMGGGEKEGGKTSVADLWKESGDTGAVYGAWKGGRLRRVLVVDLREWNGTEANVYKNQGTRKTGRYVLDLAKGVECEGKVKRLEAVGADARDGVTFDGVSYDFERKQGKPVRVKRESQEKAKRVKGSLVVEVPWSSAAIIEC</sequence>
<reference evidence="4" key="1">
    <citation type="journal article" date="2020" name="Stud. Mycol.">
        <title>101 Dothideomycetes genomes: A test case for predicting lifestyles and emergence of pathogens.</title>
        <authorList>
            <person name="Haridas S."/>
            <person name="Albert R."/>
            <person name="Binder M."/>
            <person name="Bloem J."/>
            <person name="LaButti K."/>
            <person name="Salamov A."/>
            <person name="Andreopoulos B."/>
            <person name="Baker S."/>
            <person name="Barry K."/>
            <person name="Bills G."/>
            <person name="Bluhm B."/>
            <person name="Cannon C."/>
            <person name="Castanera R."/>
            <person name="Culley D."/>
            <person name="Daum C."/>
            <person name="Ezra D."/>
            <person name="Gonzalez J."/>
            <person name="Henrissat B."/>
            <person name="Kuo A."/>
            <person name="Liang C."/>
            <person name="Lipzen A."/>
            <person name="Lutzoni F."/>
            <person name="Magnuson J."/>
            <person name="Mondo S."/>
            <person name="Nolan M."/>
            <person name="Ohm R."/>
            <person name="Pangilinan J."/>
            <person name="Park H.-J."/>
            <person name="Ramirez L."/>
            <person name="Alfaro M."/>
            <person name="Sun H."/>
            <person name="Tritt A."/>
            <person name="Yoshinaga Y."/>
            <person name="Zwiers L.-H."/>
            <person name="Turgeon B."/>
            <person name="Goodwin S."/>
            <person name="Spatafora J."/>
            <person name="Crous P."/>
            <person name="Grigoriev I."/>
        </authorList>
    </citation>
    <scope>NUCLEOTIDE SEQUENCE [LARGE SCALE GENOMIC DNA]</scope>
    <source>
        <strain evidence="4">CECT 20119</strain>
    </source>
</reference>
<dbReference type="InterPro" id="IPR031728">
    <property type="entry name" value="GlcAase_C"/>
</dbReference>
<evidence type="ECO:0000313" key="3">
    <source>
        <dbReference type="EMBL" id="KAF2226210.1"/>
    </source>
</evidence>
<dbReference type="Pfam" id="PF16862">
    <property type="entry name" value="Glyco_hydro_79C"/>
    <property type="match status" value="1"/>
</dbReference>
<feature type="domain" description="Beta-glucuronidase C-terminal" evidence="2">
    <location>
        <begin position="412"/>
        <end position="523"/>
    </location>
</feature>
<dbReference type="EMBL" id="ML992503">
    <property type="protein sequence ID" value="KAF2226210.1"/>
    <property type="molecule type" value="Genomic_DNA"/>
</dbReference>
<proteinExistence type="predicted"/>
<name>A0A6A6GL10_9PEZI</name>
<evidence type="ECO:0000256" key="1">
    <source>
        <dbReference type="SAM" id="SignalP"/>
    </source>
</evidence>
<feature type="chain" id="PRO_5025610448" description="Beta-glucuronidase C-terminal domain-containing protein" evidence="1">
    <location>
        <begin position="19"/>
        <end position="526"/>
    </location>
</feature>
<protein>
    <recommendedName>
        <fullName evidence="2">Beta-glucuronidase C-terminal domain-containing protein</fullName>
    </recommendedName>
</protein>
<keyword evidence="4" id="KW-1185">Reference proteome</keyword>
<feature type="signal peptide" evidence="1">
    <location>
        <begin position="1"/>
        <end position="18"/>
    </location>
</feature>
<dbReference type="Gene3D" id="2.60.40.1180">
    <property type="entry name" value="Golgi alpha-mannosidase II"/>
    <property type="match status" value="1"/>
</dbReference>
<organism evidence="3 4">
    <name type="scientific">Elsinoe ampelina</name>
    <dbReference type="NCBI Taxonomy" id="302913"/>
    <lineage>
        <taxon>Eukaryota</taxon>
        <taxon>Fungi</taxon>
        <taxon>Dikarya</taxon>
        <taxon>Ascomycota</taxon>
        <taxon>Pezizomycotina</taxon>
        <taxon>Dothideomycetes</taxon>
        <taxon>Dothideomycetidae</taxon>
        <taxon>Myriangiales</taxon>
        <taxon>Elsinoaceae</taxon>
        <taxon>Elsinoe</taxon>
    </lineage>
</organism>
<gene>
    <name evidence="3" type="ORF">BDZ85DRAFT_294536</name>
</gene>
<dbReference type="PANTHER" id="PTHR36183:SF2">
    <property type="entry name" value="BETA-GLUCURONIDASE C-TERMINAL DOMAIN-CONTAINING PROTEIN"/>
    <property type="match status" value="1"/>
</dbReference>
<dbReference type="Gene3D" id="3.20.20.80">
    <property type="entry name" value="Glycosidases"/>
    <property type="match status" value="1"/>
</dbReference>
<keyword evidence="1" id="KW-0732">Signal</keyword>
<evidence type="ECO:0000259" key="2">
    <source>
        <dbReference type="Pfam" id="PF16862"/>
    </source>
</evidence>
<dbReference type="InterPro" id="IPR013780">
    <property type="entry name" value="Glyco_hydro_b"/>
</dbReference>
<dbReference type="AlphaFoldDB" id="A0A6A6GL10"/>
<dbReference type="Proteomes" id="UP000799538">
    <property type="component" value="Unassembled WGS sequence"/>
</dbReference>
<accession>A0A6A6GL10</accession>
<evidence type="ECO:0000313" key="4">
    <source>
        <dbReference type="Proteomes" id="UP000799538"/>
    </source>
</evidence>
<dbReference type="InterPro" id="IPR052974">
    <property type="entry name" value="GH79_Enzymes"/>
</dbReference>
<dbReference type="PANTHER" id="PTHR36183">
    <property type="entry name" value="BETA-GLUCURONIDASE"/>
    <property type="match status" value="1"/>
</dbReference>
<dbReference type="SUPFAM" id="SSF51445">
    <property type="entry name" value="(Trans)glycosidases"/>
    <property type="match status" value="1"/>
</dbReference>
<dbReference type="InterPro" id="IPR017853">
    <property type="entry name" value="GH"/>
</dbReference>